<dbReference type="InterPro" id="IPR039447">
    <property type="entry name" value="UreH-like_TM_dom"/>
</dbReference>
<feature type="transmembrane region" description="Helical" evidence="1">
    <location>
        <begin position="219"/>
        <end position="237"/>
    </location>
</feature>
<keyword evidence="1" id="KW-0472">Membrane</keyword>
<evidence type="ECO:0000259" key="2">
    <source>
        <dbReference type="Pfam" id="PF13386"/>
    </source>
</evidence>
<feature type="transmembrane region" description="Helical" evidence="1">
    <location>
        <begin position="151"/>
        <end position="176"/>
    </location>
</feature>
<dbReference type="Proteomes" id="UP000188879">
    <property type="component" value="Unassembled WGS sequence"/>
</dbReference>
<accession>A0A1V2GY45</accession>
<evidence type="ECO:0000313" key="4">
    <source>
        <dbReference type="Proteomes" id="UP000188879"/>
    </source>
</evidence>
<comment type="caution">
    <text evidence="3">The sequence shown here is derived from an EMBL/GenBank/DDBJ whole genome shotgun (WGS) entry which is preliminary data.</text>
</comment>
<gene>
    <name evidence="3" type="ORF">BKE38_23690</name>
</gene>
<dbReference type="AlphaFoldDB" id="A0A1V2GY45"/>
<feature type="transmembrane region" description="Helical" evidence="1">
    <location>
        <begin position="101"/>
        <end position="121"/>
    </location>
</feature>
<organism evidence="3 4">
    <name type="scientific">Teichococcus deserti</name>
    <dbReference type="NCBI Taxonomy" id="1817963"/>
    <lineage>
        <taxon>Bacteria</taxon>
        <taxon>Pseudomonadati</taxon>
        <taxon>Pseudomonadota</taxon>
        <taxon>Alphaproteobacteria</taxon>
        <taxon>Acetobacterales</taxon>
        <taxon>Roseomonadaceae</taxon>
        <taxon>Roseomonas</taxon>
    </lineage>
</organism>
<reference evidence="3 4" key="1">
    <citation type="submission" date="2016-10" db="EMBL/GenBank/DDBJ databases">
        <title>Draft Genome sequence of Roseomonas sp. strain M3.</title>
        <authorList>
            <person name="Subhash Y."/>
            <person name="Lee S."/>
        </authorList>
    </citation>
    <scope>NUCLEOTIDE SEQUENCE [LARGE SCALE GENOMIC DNA]</scope>
    <source>
        <strain evidence="3 4">M3</strain>
    </source>
</reference>
<dbReference type="OrthoDB" id="5574095at2"/>
<dbReference type="EMBL" id="MLCO01000280">
    <property type="protein sequence ID" value="ONG47372.1"/>
    <property type="molecule type" value="Genomic_DNA"/>
</dbReference>
<sequence length="239" mass="23410">MIADCLHALALPGTEEAAALLLALLLAGLAGGLTHCAGMCAPFVLAQAATGRGLGGGIVARLAGAALLPYQAGRLAGYAMLGAVAGGLLGRLPETGGRLPAALLLLAALAMLGQAAARLGLPARRPSLPDFAPPARLLRFLLAEPQGWRGFGLGLLLAGLPCGLLYAALAGAAAAGSAAGGALAMAAFCLGTMPALVALALLGRFLARRAGPGLRRASALLFAANALLLAGLAARLLHG</sequence>
<feature type="transmembrane region" description="Helical" evidence="1">
    <location>
        <begin position="182"/>
        <end position="207"/>
    </location>
</feature>
<dbReference type="Pfam" id="PF13386">
    <property type="entry name" value="DsbD_2"/>
    <property type="match status" value="1"/>
</dbReference>
<evidence type="ECO:0000256" key="1">
    <source>
        <dbReference type="SAM" id="Phobius"/>
    </source>
</evidence>
<feature type="transmembrane region" description="Helical" evidence="1">
    <location>
        <begin position="58"/>
        <end position="81"/>
    </location>
</feature>
<dbReference type="PANTHER" id="PTHR42208:SF1">
    <property type="entry name" value="HEAVY METAL TRANSPORTER"/>
    <property type="match status" value="1"/>
</dbReference>
<dbReference type="RefSeq" id="WP_076959756.1">
    <property type="nucleotide sequence ID" value="NZ_MLCO01000280.1"/>
</dbReference>
<name>A0A1V2GY45_9PROT</name>
<evidence type="ECO:0000313" key="3">
    <source>
        <dbReference type="EMBL" id="ONG47372.1"/>
    </source>
</evidence>
<feature type="transmembrane region" description="Helical" evidence="1">
    <location>
        <begin position="20"/>
        <end position="46"/>
    </location>
</feature>
<dbReference type="PANTHER" id="PTHR42208">
    <property type="entry name" value="HEAVY METAL TRANSPORTER-RELATED"/>
    <property type="match status" value="1"/>
</dbReference>
<proteinExistence type="predicted"/>
<keyword evidence="4" id="KW-1185">Reference proteome</keyword>
<keyword evidence="1" id="KW-1133">Transmembrane helix</keyword>
<protein>
    <recommendedName>
        <fullName evidence="2">Urease accessory protein UreH-like transmembrane domain-containing protein</fullName>
    </recommendedName>
</protein>
<feature type="domain" description="Urease accessory protein UreH-like transmembrane" evidence="2">
    <location>
        <begin position="24"/>
        <end position="224"/>
    </location>
</feature>
<keyword evidence="1" id="KW-0812">Transmembrane</keyword>